<feature type="domain" description="AB hydrolase-1" evidence="3">
    <location>
        <begin position="26"/>
        <end position="95"/>
    </location>
</feature>
<sequence length="174" mass="19863">MEGTIEYKMVSVNGINMHIAENGNGPVVLLLHRFPELWYIWRHQIHILTAHGYRPVAPDLRGYGDMDAPPSINSYTSLHTVGDLIVVIDHLEQEQPGEIEADIARAGIETVLKRFLTFHNPRPLMIPRDKGLAPDGQIRLLSWLSEKDLYYYISNRGFTGGINYFRAFDLYVCP</sequence>
<keyword evidence="5" id="KW-1185">Reference proteome</keyword>
<dbReference type="PRINTS" id="PR00412">
    <property type="entry name" value="EPOXHYDRLASE"/>
</dbReference>
<dbReference type="Proteomes" id="UP000541444">
    <property type="component" value="Unassembled WGS sequence"/>
</dbReference>
<proteinExistence type="inferred from homology"/>
<keyword evidence="1" id="KW-0378">Hydrolase</keyword>
<evidence type="ECO:0000256" key="2">
    <source>
        <dbReference type="ARBA" id="ARBA00038334"/>
    </source>
</evidence>
<comment type="similarity">
    <text evidence="2">Belongs to the AB hydrolase superfamily. Epoxide hydrolase family.</text>
</comment>
<dbReference type="GO" id="GO:0016787">
    <property type="term" value="F:hydrolase activity"/>
    <property type="evidence" value="ECO:0007669"/>
    <property type="project" value="UniProtKB-KW"/>
</dbReference>
<dbReference type="InterPro" id="IPR029058">
    <property type="entry name" value="AB_hydrolase_fold"/>
</dbReference>
<evidence type="ECO:0000256" key="1">
    <source>
        <dbReference type="ARBA" id="ARBA00022801"/>
    </source>
</evidence>
<dbReference type="InterPro" id="IPR000639">
    <property type="entry name" value="Epox_hydrolase-like"/>
</dbReference>
<accession>A0A7J7PBB3</accession>
<dbReference type="InterPro" id="IPR000073">
    <property type="entry name" value="AB_hydrolase_1"/>
</dbReference>
<comment type="caution">
    <text evidence="4">The sequence shown here is derived from an EMBL/GenBank/DDBJ whole genome shotgun (WGS) entry which is preliminary data.</text>
</comment>
<dbReference type="Pfam" id="PF00561">
    <property type="entry name" value="Abhydrolase_1"/>
    <property type="match status" value="1"/>
</dbReference>
<evidence type="ECO:0000313" key="5">
    <source>
        <dbReference type="Proteomes" id="UP000541444"/>
    </source>
</evidence>
<dbReference type="PANTHER" id="PTHR43329">
    <property type="entry name" value="EPOXIDE HYDROLASE"/>
    <property type="match status" value="1"/>
</dbReference>
<reference evidence="4 5" key="1">
    <citation type="journal article" date="2020" name="IScience">
        <title>Genome Sequencing of the Endangered Kingdonia uniflora (Circaeasteraceae, Ranunculales) Reveals Potential Mechanisms of Evolutionary Specialization.</title>
        <authorList>
            <person name="Sun Y."/>
            <person name="Deng T."/>
            <person name="Zhang A."/>
            <person name="Moore M.J."/>
            <person name="Landis J.B."/>
            <person name="Lin N."/>
            <person name="Zhang H."/>
            <person name="Zhang X."/>
            <person name="Huang J."/>
            <person name="Zhang X."/>
            <person name="Sun H."/>
            <person name="Wang H."/>
        </authorList>
    </citation>
    <scope>NUCLEOTIDE SEQUENCE [LARGE SCALE GENOMIC DNA]</scope>
    <source>
        <strain evidence="4">TB1705</strain>
        <tissue evidence="4">Leaf</tissue>
    </source>
</reference>
<gene>
    <name evidence="4" type="ORF">GIB67_031556</name>
</gene>
<evidence type="ECO:0000259" key="3">
    <source>
        <dbReference type="Pfam" id="PF00561"/>
    </source>
</evidence>
<dbReference type="AlphaFoldDB" id="A0A7J7PBB3"/>
<dbReference type="SUPFAM" id="SSF53474">
    <property type="entry name" value="alpha/beta-Hydrolases"/>
    <property type="match status" value="1"/>
</dbReference>
<dbReference type="EMBL" id="JACGCM010000049">
    <property type="protein sequence ID" value="KAF6176745.1"/>
    <property type="molecule type" value="Genomic_DNA"/>
</dbReference>
<protein>
    <recommendedName>
        <fullName evidence="3">AB hydrolase-1 domain-containing protein</fullName>
    </recommendedName>
</protein>
<evidence type="ECO:0000313" key="4">
    <source>
        <dbReference type="EMBL" id="KAF6176745.1"/>
    </source>
</evidence>
<name>A0A7J7PBB3_9MAGN</name>
<dbReference type="Gene3D" id="3.40.50.1820">
    <property type="entry name" value="alpha/beta hydrolase"/>
    <property type="match status" value="2"/>
</dbReference>
<organism evidence="4 5">
    <name type="scientific">Kingdonia uniflora</name>
    <dbReference type="NCBI Taxonomy" id="39325"/>
    <lineage>
        <taxon>Eukaryota</taxon>
        <taxon>Viridiplantae</taxon>
        <taxon>Streptophyta</taxon>
        <taxon>Embryophyta</taxon>
        <taxon>Tracheophyta</taxon>
        <taxon>Spermatophyta</taxon>
        <taxon>Magnoliopsida</taxon>
        <taxon>Ranunculales</taxon>
        <taxon>Circaeasteraceae</taxon>
        <taxon>Kingdonia</taxon>
    </lineage>
</organism>
<dbReference type="OrthoDB" id="7130006at2759"/>